<sequence>LEERILPIGAHFTDCWYFRTCCSIPDVLLGLSMLLSITGRVSFDSLAFTSAAVGRRRVKQPTEELEEDSREVLSLEESQFVD</sequence>
<organism evidence="2 3">
    <name type="scientific">Cylicocyclus nassatus</name>
    <name type="common">Nematode worm</name>
    <dbReference type="NCBI Taxonomy" id="53992"/>
    <lineage>
        <taxon>Eukaryota</taxon>
        <taxon>Metazoa</taxon>
        <taxon>Ecdysozoa</taxon>
        <taxon>Nematoda</taxon>
        <taxon>Chromadorea</taxon>
        <taxon>Rhabditida</taxon>
        <taxon>Rhabditina</taxon>
        <taxon>Rhabditomorpha</taxon>
        <taxon>Strongyloidea</taxon>
        <taxon>Strongylidae</taxon>
        <taxon>Cylicocyclus</taxon>
    </lineage>
</organism>
<proteinExistence type="predicted"/>
<keyword evidence="3" id="KW-1185">Reference proteome</keyword>
<dbReference type="AlphaFoldDB" id="A0AA36GW14"/>
<protein>
    <submittedName>
        <fullName evidence="2">Uncharacterized protein</fullName>
    </submittedName>
</protein>
<gene>
    <name evidence="2" type="ORF">CYNAS_LOCUS11384</name>
</gene>
<feature type="region of interest" description="Disordered" evidence="1">
    <location>
        <begin position="59"/>
        <end position="82"/>
    </location>
</feature>
<reference evidence="2" key="1">
    <citation type="submission" date="2023-07" db="EMBL/GenBank/DDBJ databases">
        <authorList>
            <consortium name="CYATHOMIX"/>
        </authorList>
    </citation>
    <scope>NUCLEOTIDE SEQUENCE</scope>
    <source>
        <strain evidence="2">N/A</strain>
    </source>
</reference>
<name>A0AA36GW14_CYLNA</name>
<feature type="non-terminal residue" evidence="2">
    <location>
        <position position="82"/>
    </location>
</feature>
<comment type="caution">
    <text evidence="2">The sequence shown here is derived from an EMBL/GenBank/DDBJ whole genome shotgun (WGS) entry which is preliminary data.</text>
</comment>
<dbReference type="Proteomes" id="UP001176961">
    <property type="component" value="Unassembled WGS sequence"/>
</dbReference>
<evidence type="ECO:0000256" key="1">
    <source>
        <dbReference type="SAM" id="MobiDB-lite"/>
    </source>
</evidence>
<dbReference type="EMBL" id="CATQJL010000223">
    <property type="protein sequence ID" value="CAJ0599401.1"/>
    <property type="molecule type" value="Genomic_DNA"/>
</dbReference>
<accession>A0AA36GW14</accession>
<evidence type="ECO:0000313" key="3">
    <source>
        <dbReference type="Proteomes" id="UP001176961"/>
    </source>
</evidence>
<evidence type="ECO:0000313" key="2">
    <source>
        <dbReference type="EMBL" id="CAJ0599401.1"/>
    </source>
</evidence>